<name>A0ABV0KTM0_9CYAN</name>
<gene>
    <name evidence="2" type="ORF">NDI38_29950</name>
</gene>
<evidence type="ECO:0000313" key="2">
    <source>
        <dbReference type="EMBL" id="MEP1062598.1"/>
    </source>
</evidence>
<dbReference type="InterPro" id="IPR011726">
    <property type="entry name" value="KdpF"/>
</dbReference>
<organism evidence="2 3">
    <name type="scientific">Stenomitos frigidus AS-A4</name>
    <dbReference type="NCBI Taxonomy" id="2933935"/>
    <lineage>
        <taxon>Bacteria</taxon>
        <taxon>Bacillati</taxon>
        <taxon>Cyanobacteriota</taxon>
        <taxon>Cyanophyceae</taxon>
        <taxon>Leptolyngbyales</taxon>
        <taxon>Leptolyngbyaceae</taxon>
        <taxon>Stenomitos</taxon>
    </lineage>
</organism>
<feature type="transmembrane region" description="Helical" evidence="1">
    <location>
        <begin position="35"/>
        <end position="54"/>
    </location>
</feature>
<evidence type="ECO:0000313" key="3">
    <source>
        <dbReference type="Proteomes" id="UP001476950"/>
    </source>
</evidence>
<dbReference type="EMBL" id="JAMPLM010000075">
    <property type="protein sequence ID" value="MEP1062598.1"/>
    <property type="molecule type" value="Genomic_DNA"/>
</dbReference>
<dbReference type="Pfam" id="PF09604">
    <property type="entry name" value="Potass_KdpF"/>
    <property type="match status" value="1"/>
</dbReference>
<keyword evidence="1" id="KW-0472">Membrane</keyword>
<evidence type="ECO:0000256" key="1">
    <source>
        <dbReference type="SAM" id="Phobius"/>
    </source>
</evidence>
<reference evidence="2 3" key="1">
    <citation type="submission" date="2022-04" db="EMBL/GenBank/DDBJ databases">
        <title>Positive selection, recombination, and allopatry shape intraspecific diversity of widespread and dominant cyanobacteria.</title>
        <authorList>
            <person name="Wei J."/>
            <person name="Shu W."/>
            <person name="Hu C."/>
        </authorList>
    </citation>
    <scope>NUCLEOTIDE SEQUENCE [LARGE SCALE GENOMIC DNA]</scope>
    <source>
        <strain evidence="2 3">AS-A4</strain>
    </source>
</reference>
<feature type="transmembrane region" description="Helical" evidence="1">
    <location>
        <begin position="66"/>
        <end position="89"/>
    </location>
</feature>
<dbReference type="RefSeq" id="WP_190448552.1">
    <property type="nucleotide sequence ID" value="NZ_JAMPLM010000075.1"/>
</dbReference>
<dbReference type="Proteomes" id="UP001476950">
    <property type="component" value="Unassembled WGS sequence"/>
</dbReference>
<comment type="caution">
    <text evidence="2">The sequence shown here is derived from an EMBL/GenBank/DDBJ whole genome shotgun (WGS) entry which is preliminary data.</text>
</comment>
<accession>A0ABV0KTM0</accession>
<protein>
    <submittedName>
        <fullName evidence="2">Potassium-transporting ATPase subunit F</fullName>
    </submittedName>
</protein>
<proteinExistence type="predicted"/>
<sequence length="93" mass="10539">MNLNPLKPPFPPLQTTTETLREISELWSAWRRQKLPLYLFLALSFNLVVAPVVYAASSSECSRTQAWSLGLLGLGTLTLSIYLFFVMFAPEKF</sequence>
<keyword evidence="3" id="KW-1185">Reference proteome</keyword>
<keyword evidence="1" id="KW-1133">Transmembrane helix</keyword>
<keyword evidence="1" id="KW-0812">Transmembrane</keyword>